<evidence type="ECO:0000313" key="3">
    <source>
        <dbReference type="EMBL" id="MDQ7250933.1"/>
    </source>
</evidence>
<sequence length="368" mass="39898">MRGSVAAFGGVLVCAIAALIGLAPAEAKNVNEFTVGQWGGYSYTDDSNGQFVDCEIWTPANGDQVQFGIAIPKDYSLELWLYSKPWSLPANQSYPISYWVDRNQQYRGRAETYDQYNVLIKVESDQAVYDELKAGNEVTFRTQNQDYVFDLSGSRAALSRLLNCVDQYSKTASTNPFGGGDSGSQQGSDNNQQQSSSGGGNEQDSASSPKLKALTRSTDQVRQFLVDVTGAKPSMISIDTKANKAGYPYYAFSTPIGAGQFWQEYLGNDTLRDIVAGYLSGYKEECKGEFAQDIKDPVQGEHGQMAFGTATCSSSPYQDNGAEVLSYALTASDNVISVYVSYVGGNAAKAKTDALGKLIARRQEAEVQ</sequence>
<dbReference type="RefSeq" id="WP_379960797.1">
    <property type="nucleotide sequence ID" value="NZ_JAUYVI010000008.1"/>
</dbReference>
<dbReference type="Proteomes" id="UP001230156">
    <property type="component" value="Unassembled WGS sequence"/>
</dbReference>
<evidence type="ECO:0000256" key="2">
    <source>
        <dbReference type="SAM" id="SignalP"/>
    </source>
</evidence>
<name>A0ABU0YW95_9PROT</name>
<feature type="compositionally biased region" description="Low complexity" evidence="1">
    <location>
        <begin position="183"/>
        <end position="196"/>
    </location>
</feature>
<reference evidence="4" key="1">
    <citation type="submission" date="2023-08" db="EMBL/GenBank/DDBJ databases">
        <title>Rhodospirillaceae gen. nov., a novel taxon isolated from the Yangtze River Yuezi River estuary sludge.</title>
        <authorList>
            <person name="Ruan L."/>
        </authorList>
    </citation>
    <scope>NUCLEOTIDE SEQUENCE [LARGE SCALE GENOMIC DNA]</scope>
    <source>
        <strain evidence="4">R-7</strain>
    </source>
</reference>
<accession>A0ABU0YW95</accession>
<keyword evidence="4" id="KW-1185">Reference proteome</keyword>
<organism evidence="3 4">
    <name type="scientific">Dongia sedimenti</name>
    <dbReference type="NCBI Taxonomy" id="3064282"/>
    <lineage>
        <taxon>Bacteria</taxon>
        <taxon>Pseudomonadati</taxon>
        <taxon>Pseudomonadota</taxon>
        <taxon>Alphaproteobacteria</taxon>
        <taxon>Rhodospirillales</taxon>
        <taxon>Dongiaceae</taxon>
        <taxon>Dongia</taxon>
    </lineage>
</organism>
<gene>
    <name evidence="3" type="ORF">Q8A70_24820</name>
</gene>
<dbReference type="EMBL" id="JAUYVI010000008">
    <property type="protein sequence ID" value="MDQ7250933.1"/>
    <property type="molecule type" value="Genomic_DNA"/>
</dbReference>
<comment type="caution">
    <text evidence="3">The sequence shown here is derived from an EMBL/GenBank/DDBJ whole genome shotgun (WGS) entry which is preliminary data.</text>
</comment>
<protein>
    <submittedName>
        <fullName evidence="3">Uncharacterized protein</fullName>
    </submittedName>
</protein>
<evidence type="ECO:0000313" key="4">
    <source>
        <dbReference type="Proteomes" id="UP001230156"/>
    </source>
</evidence>
<feature type="chain" id="PRO_5045606506" evidence="2">
    <location>
        <begin position="28"/>
        <end position="368"/>
    </location>
</feature>
<feature type="signal peptide" evidence="2">
    <location>
        <begin position="1"/>
        <end position="27"/>
    </location>
</feature>
<keyword evidence="2" id="KW-0732">Signal</keyword>
<evidence type="ECO:0000256" key="1">
    <source>
        <dbReference type="SAM" id="MobiDB-lite"/>
    </source>
</evidence>
<feature type="region of interest" description="Disordered" evidence="1">
    <location>
        <begin position="173"/>
        <end position="210"/>
    </location>
</feature>
<proteinExistence type="predicted"/>